<dbReference type="Pfam" id="PF02861">
    <property type="entry name" value="Clp_N"/>
    <property type="match status" value="1"/>
</dbReference>
<dbReference type="InterPro" id="IPR018368">
    <property type="entry name" value="ClpA/B_CS1"/>
</dbReference>
<dbReference type="FunFam" id="3.40.50.300:FF:000025">
    <property type="entry name" value="ATP-dependent Clp protease subunit"/>
    <property type="match status" value="1"/>
</dbReference>
<dbReference type="CDD" id="cd00009">
    <property type="entry name" value="AAA"/>
    <property type="match status" value="1"/>
</dbReference>
<reference evidence="9" key="1">
    <citation type="journal article" date="2023" name="Mol. Ecol. Resour.">
        <title>Chromosome-level genome assembly of a triploid poplar Populus alba 'Berolinensis'.</title>
        <authorList>
            <person name="Chen S."/>
            <person name="Yu Y."/>
            <person name="Wang X."/>
            <person name="Wang S."/>
            <person name="Zhang T."/>
            <person name="Zhou Y."/>
            <person name="He R."/>
            <person name="Meng N."/>
            <person name="Wang Y."/>
            <person name="Liu W."/>
            <person name="Liu Z."/>
            <person name="Liu J."/>
            <person name="Guo Q."/>
            <person name="Huang H."/>
            <person name="Sederoff R.R."/>
            <person name="Wang G."/>
            <person name="Qu G."/>
            <person name="Chen S."/>
        </authorList>
    </citation>
    <scope>NUCLEOTIDE SEQUENCE</scope>
    <source>
        <strain evidence="9">SC-2020</strain>
    </source>
</reference>
<dbReference type="InterPro" id="IPR001270">
    <property type="entry name" value="ClpA/B"/>
</dbReference>
<dbReference type="GO" id="GO:0005737">
    <property type="term" value="C:cytoplasm"/>
    <property type="evidence" value="ECO:0007669"/>
    <property type="project" value="TreeGrafter"/>
</dbReference>
<keyword evidence="4 6" id="KW-0143">Chaperone</keyword>
<dbReference type="GO" id="GO:0016887">
    <property type="term" value="F:ATP hydrolysis activity"/>
    <property type="evidence" value="ECO:0007669"/>
    <property type="project" value="InterPro"/>
</dbReference>
<evidence type="ECO:0000256" key="5">
    <source>
        <dbReference type="PROSITE-ProRule" id="PRU01251"/>
    </source>
</evidence>
<evidence type="ECO:0000259" key="8">
    <source>
        <dbReference type="PROSITE" id="PS51903"/>
    </source>
</evidence>
<keyword evidence="2 6" id="KW-0547">Nucleotide-binding</keyword>
<dbReference type="AlphaFoldDB" id="A0AAD6LSI3"/>
<dbReference type="SMART" id="SM00382">
    <property type="entry name" value="AAA"/>
    <property type="match status" value="2"/>
</dbReference>
<evidence type="ECO:0000256" key="7">
    <source>
        <dbReference type="SAM" id="MobiDB-lite"/>
    </source>
</evidence>
<dbReference type="PANTHER" id="PTHR11638:SF185">
    <property type="entry name" value="ATP-DEPENDENT CLP PROTEASE ATP-BINDING SUBUNIT"/>
    <property type="match status" value="1"/>
</dbReference>
<evidence type="ECO:0000256" key="1">
    <source>
        <dbReference type="ARBA" id="ARBA00022737"/>
    </source>
</evidence>
<name>A0AAD6LSI3_9ROSI</name>
<gene>
    <name evidence="9" type="ORF">NC653_035254</name>
</gene>
<proteinExistence type="inferred from homology"/>
<dbReference type="SUPFAM" id="SSF52540">
    <property type="entry name" value="P-loop containing nucleoside triphosphate hydrolases"/>
    <property type="match status" value="2"/>
</dbReference>
<evidence type="ECO:0000256" key="6">
    <source>
        <dbReference type="RuleBase" id="RU004432"/>
    </source>
</evidence>
<dbReference type="InterPro" id="IPR028299">
    <property type="entry name" value="ClpA/B_CS2"/>
</dbReference>
<keyword evidence="10" id="KW-1185">Reference proteome</keyword>
<dbReference type="Gene3D" id="1.10.8.60">
    <property type="match status" value="1"/>
</dbReference>
<keyword evidence="3 6" id="KW-0067">ATP-binding</keyword>
<dbReference type="GO" id="GO:0005524">
    <property type="term" value="F:ATP binding"/>
    <property type="evidence" value="ECO:0007669"/>
    <property type="project" value="UniProtKB-KW"/>
</dbReference>
<evidence type="ECO:0000256" key="4">
    <source>
        <dbReference type="ARBA" id="ARBA00023186"/>
    </source>
</evidence>
<dbReference type="CDD" id="cd19499">
    <property type="entry name" value="RecA-like_ClpB_Hsp104-like"/>
    <property type="match status" value="1"/>
</dbReference>
<dbReference type="PROSITE" id="PS00871">
    <property type="entry name" value="CLPAB_2"/>
    <property type="match status" value="1"/>
</dbReference>
<evidence type="ECO:0000313" key="9">
    <source>
        <dbReference type="EMBL" id="KAJ6970922.1"/>
    </source>
</evidence>
<dbReference type="PROSITE" id="PS00870">
    <property type="entry name" value="CLPAB_1"/>
    <property type="match status" value="1"/>
</dbReference>
<evidence type="ECO:0000256" key="2">
    <source>
        <dbReference type="ARBA" id="ARBA00022741"/>
    </source>
</evidence>
<dbReference type="PRINTS" id="PR00300">
    <property type="entry name" value="CLPPROTEASEA"/>
</dbReference>
<dbReference type="Proteomes" id="UP001164929">
    <property type="component" value="Chromosome 15"/>
</dbReference>
<comment type="similarity">
    <text evidence="6">Belongs to the ClpA/ClpB family.</text>
</comment>
<dbReference type="PROSITE" id="PS51903">
    <property type="entry name" value="CLP_R"/>
    <property type="match status" value="1"/>
</dbReference>
<accession>A0AAD6LSI3</accession>
<dbReference type="Gene3D" id="4.10.860.10">
    <property type="entry name" value="UVR domain"/>
    <property type="match status" value="1"/>
</dbReference>
<dbReference type="PANTHER" id="PTHR11638">
    <property type="entry name" value="ATP-DEPENDENT CLP PROTEASE"/>
    <property type="match status" value="1"/>
</dbReference>
<dbReference type="InterPro" id="IPR004176">
    <property type="entry name" value="Clp_R_N"/>
</dbReference>
<dbReference type="EMBL" id="JAQIZT010000015">
    <property type="protein sequence ID" value="KAJ6970922.1"/>
    <property type="molecule type" value="Genomic_DNA"/>
</dbReference>
<evidence type="ECO:0000256" key="3">
    <source>
        <dbReference type="ARBA" id="ARBA00022840"/>
    </source>
</evidence>
<feature type="domain" description="Clp R" evidence="8">
    <location>
        <begin position="82"/>
        <end position="237"/>
    </location>
</feature>
<dbReference type="InterPro" id="IPR003959">
    <property type="entry name" value="ATPase_AAA_core"/>
</dbReference>
<dbReference type="Pfam" id="PF17871">
    <property type="entry name" value="AAA_lid_9"/>
    <property type="match status" value="1"/>
</dbReference>
<dbReference type="GO" id="GO:0034605">
    <property type="term" value="P:cellular response to heat"/>
    <property type="evidence" value="ECO:0007669"/>
    <property type="project" value="TreeGrafter"/>
</dbReference>
<dbReference type="InterPro" id="IPR050130">
    <property type="entry name" value="ClpA_ClpB"/>
</dbReference>
<protein>
    <submittedName>
        <fullName evidence="9">Chaperone protein ClpD</fullName>
    </submittedName>
</protein>
<dbReference type="Pfam" id="PF07724">
    <property type="entry name" value="AAA_2"/>
    <property type="match status" value="1"/>
</dbReference>
<evidence type="ECO:0000313" key="10">
    <source>
        <dbReference type="Proteomes" id="UP001164929"/>
    </source>
</evidence>
<feature type="region of interest" description="Disordered" evidence="7">
    <location>
        <begin position="144"/>
        <end position="168"/>
    </location>
</feature>
<dbReference type="InterPro" id="IPR027417">
    <property type="entry name" value="P-loop_NTPase"/>
</dbReference>
<dbReference type="SUPFAM" id="SSF81923">
    <property type="entry name" value="Double Clp-N motif"/>
    <property type="match status" value="1"/>
</dbReference>
<dbReference type="Gene3D" id="3.40.50.300">
    <property type="entry name" value="P-loop containing nucleotide triphosphate hydrolases"/>
    <property type="match status" value="2"/>
</dbReference>
<dbReference type="InterPro" id="IPR036628">
    <property type="entry name" value="Clp_N_dom_sf"/>
</dbReference>
<dbReference type="Pfam" id="PF00004">
    <property type="entry name" value="AAA"/>
    <property type="match status" value="1"/>
</dbReference>
<dbReference type="Gene3D" id="1.10.1780.10">
    <property type="entry name" value="Clp, N-terminal domain"/>
    <property type="match status" value="1"/>
</dbReference>
<organism evidence="9 10">
    <name type="scientific">Populus alba x Populus x berolinensis</name>
    <dbReference type="NCBI Taxonomy" id="444605"/>
    <lineage>
        <taxon>Eukaryota</taxon>
        <taxon>Viridiplantae</taxon>
        <taxon>Streptophyta</taxon>
        <taxon>Embryophyta</taxon>
        <taxon>Tracheophyta</taxon>
        <taxon>Spermatophyta</taxon>
        <taxon>Magnoliopsida</taxon>
        <taxon>eudicotyledons</taxon>
        <taxon>Gunneridae</taxon>
        <taxon>Pentapetalae</taxon>
        <taxon>rosids</taxon>
        <taxon>fabids</taxon>
        <taxon>Malpighiales</taxon>
        <taxon>Salicaceae</taxon>
        <taxon>Saliceae</taxon>
        <taxon>Populus</taxon>
    </lineage>
</organism>
<sequence>MEVLLSSSSPLSVHSRLDFYALRKPKDPTFAFHSSNSNAISSSFSSCFGISISQRLQSKKTLLLKRFNSSKKRRILQVSAVFERFTERAIKAVIFSQREAIALGKDTVFTQHLLLGLISEDCDPKGFLGSGIKIDEAREVVKSTWDSESDSGDASESVSKEESGVSPSNVPFSISTKRVFEAAVEYSRAMGHNFIAPEHIAIGLFTVEDGNADRVFNRFGVDGDHMAAIAVTKLQGELVKDGREPSVESKGKREKSFSKKAARDKSALAQFCVDLTARASEGLIDPVIGRHSEIERIVQILCRRAKNNPILLGESGVGKTAIAEGLATSIAQADVPVFLLEKRVMSLDVGLLIAGAKERGELEARVTTLIREILKEGNIILFVDEVHTLVGSGTVGKGNKGSGLDIANLLKPSLGRGEFQCIASTTVDEYRTHFENDKALARRFQPVLINEPSQEDAVRILLGLRQKYEAHHNCRFTLEAINAAVNLSARYIADRYLPDKAIDLIDEAGSRARIEAYRRKKEQKSFILSKSPDDYWQEIRTVQAMHEVVLASRLTNDDSASTMDGTGEITLESRLPPALNDDEPPVVGRDDIAAVASLWSGIPVQQLTAEERMFLVDLEEELRKRVIGQDEAIAAISRAVKRSRVGLKDPDRPIAAMLFCGPTGVGKTELTKALARSYFGSESAMLRLDMSEYMERHTVSKLIGAPPGYVGYGEGGILTEAIRKQPFTVVLLDEIEKAHPDIFNILLQLFEDGHLTDSQVGSNCNKFVSHKNIGKQIIVSETRQI</sequence>
<dbReference type="InterPro" id="IPR041546">
    <property type="entry name" value="ClpA/ClpB_AAA_lid"/>
</dbReference>
<keyword evidence="1 5" id="KW-0677">Repeat</keyword>
<dbReference type="InterPro" id="IPR003593">
    <property type="entry name" value="AAA+_ATPase"/>
</dbReference>
<comment type="caution">
    <text evidence="9">The sequence shown here is derived from an EMBL/GenBank/DDBJ whole genome shotgun (WGS) entry which is preliminary data.</text>
</comment>